<dbReference type="Pfam" id="PF04043">
    <property type="entry name" value="PMEI"/>
    <property type="match status" value="1"/>
</dbReference>
<accession>A0ABR2TDR0</accession>
<evidence type="ECO:0000259" key="5">
    <source>
        <dbReference type="SMART" id="SM00856"/>
    </source>
</evidence>
<dbReference type="NCBIfam" id="TIGR01614">
    <property type="entry name" value="PME_inhib"/>
    <property type="match status" value="1"/>
</dbReference>
<organism evidence="6 7">
    <name type="scientific">Hibiscus sabdariffa</name>
    <name type="common">roselle</name>
    <dbReference type="NCBI Taxonomy" id="183260"/>
    <lineage>
        <taxon>Eukaryota</taxon>
        <taxon>Viridiplantae</taxon>
        <taxon>Streptophyta</taxon>
        <taxon>Embryophyta</taxon>
        <taxon>Tracheophyta</taxon>
        <taxon>Spermatophyta</taxon>
        <taxon>Magnoliopsida</taxon>
        <taxon>eudicotyledons</taxon>
        <taxon>Gunneridae</taxon>
        <taxon>Pentapetalae</taxon>
        <taxon>rosids</taxon>
        <taxon>malvids</taxon>
        <taxon>Malvales</taxon>
        <taxon>Malvaceae</taxon>
        <taxon>Malvoideae</taxon>
        <taxon>Hibiscus</taxon>
    </lineage>
</organism>
<dbReference type="Gene3D" id="1.20.140.40">
    <property type="entry name" value="Invertase/pectin methylesterase inhibitor family protein"/>
    <property type="match status" value="1"/>
</dbReference>
<keyword evidence="2" id="KW-1015">Disulfide bond</keyword>
<dbReference type="SUPFAM" id="SSF101148">
    <property type="entry name" value="Plant invertase/pectin methylesterase inhibitor"/>
    <property type="match status" value="1"/>
</dbReference>
<dbReference type="InterPro" id="IPR052421">
    <property type="entry name" value="PCW_Enzyme_Inhibitor"/>
</dbReference>
<evidence type="ECO:0000256" key="2">
    <source>
        <dbReference type="ARBA" id="ARBA00023157"/>
    </source>
</evidence>
<dbReference type="InterPro" id="IPR034086">
    <property type="entry name" value="PMEI_plant"/>
</dbReference>
<comment type="similarity">
    <text evidence="3">Belongs to the PMEI family.</text>
</comment>
<evidence type="ECO:0000256" key="3">
    <source>
        <dbReference type="ARBA" id="ARBA00038471"/>
    </source>
</evidence>
<feature type="chain" id="PRO_5046655657" description="Pectinesterase inhibitor domain-containing protein" evidence="4">
    <location>
        <begin position="28"/>
        <end position="177"/>
    </location>
</feature>
<dbReference type="PANTHER" id="PTHR36710">
    <property type="entry name" value="PECTINESTERASE INHIBITOR-LIKE"/>
    <property type="match status" value="1"/>
</dbReference>
<dbReference type="CDD" id="cd15797">
    <property type="entry name" value="PMEI"/>
    <property type="match status" value="1"/>
</dbReference>
<dbReference type="EMBL" id="JBBPBN010000006">
    <property type="protein sequence ID" value="KAK9035637.1"/>
    <property type="molecule type" value="Genomic_DNA"/>
</dbReference>
<dbReference type="SMART" id="SM00856">
    <property type="entry name" value="PMEI"/>
    <property type="match status" value="1"/>
</dbReference>
<dbReference type="InterPro" id="IPR035513">
    <property type="entry name" value="Invertase/methylesterase_inhib"/>
</dbReference>
<dbReference type="PANTHER" id="PTHR36710:SF18">
    <property type="entry name" value="PECTINESTERASE INHIBITOR 5-RELATED"/>
    <property type="match status" value="1"/>
</dbReference>
<feature type="signal peptide" evidence="4">
    <location>
        <begin position="1"/>
        <end position="27"/>
    </location>
</feature>
<protein>
    <recommendedName>
        <fullName evidence="5">Pectinesterase inhibitor domain-containing protein</fullName>
    </recommendedName>
</protein>
<evidence type="ECO:0000313" key="7">
    <source>
        <dbReference type="Proteomes" id="UP001396334"/>
    </source>
</evidence>
<gene>
    <name evidence="6" type="ORF">V6N11_077671</name>
</gene>
<evidence type="ECO:0000256" key="1">
    <source>
        <dbReference type="ARBA" id="ARBA00022729"/>
    </source>
</evidence>
<evidence type="ECO:0000256" key="4">
    <source>
        <dbReference type="SAM" id="SignalP"/>
    </source>
</evidence>
<dbReference type="Proteomes" id="UP001396334">
    <property type="component" value="Unassembled WGS sequence"/>
</dbReference>
<name>A0ABR2TDR0_9ROSI</name>
<keyword evidence="1 4" id="KW-0732">Signal</keyword>
<evidence type="ECO:0000313" key="6">
    <source>
        <dbReference type="EMBL" id="KAK9035637.1"/>
    </source>
</evidence>
<keyword evidence="7" id="KW-1185">Reference proteome</keyword>
<sequence>MASFQFFSCMTIISLLIISYSFNGCVADPALIDSICRPSVDYAFCISVVGATADLHDLALISISVTAISIQDTQDKIYKLVHQLKDPVTVSRLRLCQSDYNEALSNFQSSFTTTSRNSFFEAMDFVRIGTNNVIGCHNRFRTGPGPISISPIDVDDSNIFKLSGIINIAVDKLIPKK</sequence>
<reference evidence="6 7" key="1">
    <citation type="journal article" date="2024" name="G3 (Bethesda)">
        <title>Genome assembly of Hibiscus sabdariffa L. provides insights into metabolisms of medicinal natural products.</title>
        <authorList>
            <person name="Kim T."/>
        </authorList>
    </citation>
    <scope>NUCLEOTIDE SEQUENCE [LARGE SCALE GENOMIC DNA]</scope>
    <source>
        <strain evidence="6">TK-2024</strain>
        <tissue evidence="6">Old leaves</tissue>
    </source>
</reference>
<feature type="domain" description="Pectinesterase inhibitor" evidence="5">
    <location>
        <begin position="27"/>
        <end position="169"/>
    </location>
</feature>
<proteinExistence type="inferred from homology"/>
<comment type="caution">
    <text evidence="6">The sequence shown here is derived from an EMBL/GenBank/DDBJ whole genome shotgun (WGS) entry which is preliminary data.</text>
</comment>
<dbReference type="InterPro" id="IPR006501">
    <property type="entry name" value="Pectinesterase_inhib_dom"/>
</dbReference>